<organism evidence="1 2">
    <name type="scientific">Bradyrhizobium australiense</name>
    <dbReference type="NCBI Taxonomy" id="2721161"/>
    <lineage>
        <taxon>Bacteria</taxon>
        <taxon>Pseudomonadati</taxon>
        <taxon>Pseudomonadota</taxon>
        <taxon>Alphaproteobacteria</taxon>
        <taxon>Hyphomicrobiales</taxon>
        <taxon>Nitrobacteraceae</taxon>
        <taxon>Bradyrhizobium</taxon>
    </lineage>
</organism>
<comment type="caution">
    <text evidence="1">The sequence shown here is derived from an EMBL/GenBank/DDBJ whole genome shotgun (WGS) entry which is preliminary data.</text>
</comment>
<dbReference type="RefSeq" id="WP_171583751.1">
    <property type="nucleotide sequence ID" value="NZ_JAAVLX010000019.1"/>
</dbReference>
<evidence type="ECO:0000313" key="2">
    <source>
        <dbReference type="Proteomes" id="UP000544122"/>
    </source>
</evidence>
<accession>A0A7Y4GYZ7</accession>
<dbReference type="EMBL" id="JAAVLX010000019">
    <property type="protein sequence ID" value="NOJ44568.1"/>
    <property type="molecule type" value="Genomic_DNA"/>
</dbReference>
<name>A0A7Y4GYZ7_9BRAD</name>
<proteinExistence type="predicted"/>
<keyword evidence="2" id="KW-1185">Reference proteome</keyword>
<protein>
    <submittedName>
        <fullName evidence="1">Uncharacterized protein</fullName>
    </submittedName>
</protein>
<gene>
    <name evidence="1" type="ORF">HCN58_34475</name>
</gene>
<reference evidence="1 2" key="1">
    <citation type="submission" date="2020-03" db="EMBL/GenBank/DDBJ databases">
        <title>Bradyrhizobium diversity isolated from nodules of Indigofera sp.</title>
        <authorList>
            <person name="Klepa M."/>
            <person name="Helene L."/>
            <person name="Hungria M."/>
        </authorList>
    </citation>
    <scope>NUCLEOTIDE SEQUENCE [LARGE SCALE GENOMIC DNA]</scope>
    <source>
        <strain evidence="1 2">WSM 1791</strain>
    </source>
</reference>
<sequence length="68" mass="7912">MIAAIFEGALGRQLGKQMVVRGEPGFSRDELKSPDERYKDLATERSERTRHGRFSRLICGITRRFWPM</sequence>
<dbReference type="AlphaFoldDB" id="A0A7Y4GYZ7"/>
<evidence type="ECO:0000313" key="1">
    <source>
        <dbReference type="EMBL" id="NOJ44568.1"/>
    </source>
</evidence>
<dbReference type="Proteomes" id="UP000544122">
    <property type="component" value="Unassembled WGS sequence"/>
</dbReference>